<evidence type="ECO:0000256" key="3">
    <source>
        <dbReference type="ARBA" id="ARBA00022801"/>
    </source>
</evidence>
<dbReference type="Gene3D" id="3.40.395.10">
    <property type="entry name" value="Adenoviral Proteinase, Chain A"/>
    <property type="match status" value="1"/>
</dbReference>
<dbReference type="AlphaFoldDB" id="A0AB40DBC3"/>
<dbReference type="Pfam" id="PF02902">
    <property type="entry name" value="Peptidase_C48"/>
    <property type="match status" value="1"/>
</dbReference>
<dbReference type="Proteomes" id="UP001652628">
    <property type="component" value="Chromosome 3"/>
</dbReference>
<evidence type="ECO:0000256" key="2">
    <source>
        <dbReference type="ARBA" id="ARBA00022670"/>
    </source>
</evidence>
<feature type="domain" description="Ubiquitin-like protease family profile" evidence="7">
    <location>
        <begin position="348"/>
        <end position="513"/>
    </location>
</feature>
<keyword evidence="8" id="KW-1185">Reference proteome</keyword>
<gene>
    <name evidence="9" type="primary">LOC108007285</name>
</gene>
<dbReference type="RefSeq" id="XP_065720254.2">
    <property type="nucleotide sequence ID" value="XM_065864182.2"/>
</dbReference>
<dbReference type="GO" id="GO:0006508">
    <property type="term" value="P:proteolysis"/>
    <property type="evidence" value="ECO:0007669"/>
    <property type="project" value="UniProtKB-KW"/>
</dbReference>
<dbReference type="GO" id="GO:0080090">
    <property type="term" value="P:regulation of primary metabolic process"/>
    <property type="evidence" value="ECO:0007669"/>
    <property type="project" value="UniProtKB-ARBA"/>
</dbReference>
<keyword evidence="4" id="KW-0788">Thiol protease</keyword>
<proteinExistence type="inferred from homology"/>
<evidence type="ECO:0000313" key="9">
    <source>
        <dbReference type="RefSeq" id="XP_065720254.2"/>
    </source>
</evidence>
<name>A0AB40DBC3_DROSZ</name>
<dbReference type="GO" id="GO:0016926">
    <property type="term" value="P:protein desumoylation"/>
    <property type="evidence" value="ECO:0007669"/>
    <property type="project" value="TreeGrafter"/>
</dbReference>
<dbReference type="SUPFAM" id="SSF54001">
    <property type="entry name" value="Cysteine proteinases"/>
    <property type="match status" value="1"/>
</dbReference>
<keyword evidence="5" id="KW-0175">Coiled coil</keyword>
<dbReference type="GO" id="GO:0016929">
    <property type="term" value="F:deSUMOylase activity"/>
    <property type="evidence" value="ECO:0007669"/>
    <property type="project" value="TreeGrafter"/>
</dbReference>
<dbReference type="PROSITE" id="PS50600">
    <property type="entry name" value="ULP_PROTEASE"/>
    <property type="match status" value="1"/>
</dbReference>
<comment type="similarity">
    <text evidence="1">Belongs to the peptidase C48 family.</text>
</comment>
<protein>
    <submittedName>
        <fullName evidence="9">Sentrin-specific protease 1</fullName>
    </submittedName>
</protein>
<evidence type="ECO:0000313" key="8">
    <source>
        <dbReference type="Proteomes" id="UP001652628"/>
    </source>
</evidence>
<dbReference type="PANTHER" id="PTHR12606:SF141">
    <property type="entry name" value="GH15225P-RELATED"/>
    <property type="match status" value="1"/>
</dbReference>
<accession>A0AB40DBC3</accession>
<dbReference type="InterPro" id="IPR038765">
    <property type="entry name" value="Papain-like_cys_pep_sf"/>
</dbReference>
<sequence>MANQANYSLLALEGQFIERERYLNLLRNECDMPNPHSLQPTRPEARPNGNPSTSSYPLERVEDIILALERLLIFNRYPSGNNPKARPIATKKSLEQPKRKSLPYVVKSARQRRINSCAFLKDDYIEQFRKQALQKSKKFKIFVAQALFEAKRTEDERRAFEQEMRKNKLKNCGLTPESIITKEDESENKEGFALLTNKTLNRPETILISEDESEENKDFAQLTKHIVISDDESEEEVTAIESFIVSDDESEEVTAIESFIISEDESEVEEVTASESIIISEGKSDENENEEFAQPTQEPLNRPRLITISEDELDEKEEFPQLTNEHLSRLMELKEGHPEEFVVSKFKLDVHLSDIKILIGGRWLNDVVINFYMNLLIARSEKRSGQLPSVYSMNTFFMPRLLQSGFEGVKRWTRKVDILSKDIILIPVHCKGVHWTMAIVDMRKKTILYYDSKGGANKNLLDTLEKYLREESLDKRNQSFDTRNFRIEKARNVPQQKNNNDCGVFSCMFAEYITRNAPITFSQDNVVYFRKKMALEIIDGELWN</sequence>
<evidence type="ECO:0000256" key="1">
    <source>
        <dbReference type="ARBA" id="ARBA00005234"/>
    </source>
</evidence>
<dbReference type="InterPro" id="IPR003653">
    <property type="entry name" value="Peptidase_C48_C"/>
</dbReference>
<organism evidence="8 9">
    <name type="scientific">Drosophila suzukii</name>
    <name type="common">Spotted-wing drosophila fruit fly</name>
    <dbReference type="NCBI Taxonomy" id="28584"/>
    <lineage>
        <taxon>Eukaryota</taxon>
        <taxon>Metazoa</taxon>
        <taxon>Ecdysozoa</taxon>
        <taxon>Arthropoda</taxon>
        <taxon>Hexapoda</taxon>
        <taxon>Insecta</taxon>
        <taxon>Pterygota</taxon>
        <taxon>Neoptera</taxon>
        <taxon>Endopterygota</taxon>
        <taxon>Diptera</taxon>
        <taxon>Brachycera</taxon>
        <taxon>Muscomorpha</taxon>
        <taxon>Ephydroidea</taxon>
        <taxon>Drosophilidae</taxon>
        <taxon>Drosophila</taxon>
        <taxon>Sophophora</taxon>
    </lineage>
</organism>
<dbReference type="GO" id="GO:0005634">
    <property type="term" value="C:nucleus"/>
    <property type="evidence" value="ECO:0007669"/>
    <property type="project" value="TreeGrafter"/>
</dbReference>
<keyword evidence="3" id="KW-0378">Hydrolase</keyword>
<dbReference type="GeneID" id="108007285"/>
<evidence type="ECO:0000256" key="6">
    <source>
        <dbReference type="SAM" id="MobiDB-lite"/>
    </source>
</evidence>
<evidence type="ECO:0000259" key="7">
    <source>
        <dbReference type="PROSITE" id="PS50600"/>
    </source>
</evidence>
<keyword evidence="2 9" id="KW-0645">Protease</keyword>
<dbReference type="PANTHER" id="PTHR12606">
    <property type="entry name" value="SENTRIN/SUMO-SPECIFIC PROTEASE"/>
    <property type="match status" value="1"/>
</dbReference>
<evidence type="ECO:0000256" key="4">
    <source>
        <dbReference type="ARBA" id="ARBA00022807"/>
    </source>
</evidence>
<feature type="coiled-coil region" evidence="5">
    <location>
        <begin position="143"/>
        <end position="170"/>
    </location>
</feature>
<evidence type="ECO:0000256" key="5">
    <source>
        <dbReference type="SAM" id="Coils"/>
    </source>
</evidence>
<feature type="region of interest" description="Disordered" evidence="6">
    <location>
        <begin position="33"/>
        <end position="56"/>
    </location>
</feature>
<reference evidence="9" key="1">
    <citation type="submission" date="2025-08" db="UniProtKB">
        <authorList>
            <consortium name="RefSeq"/>
        </authorList>
    </citation>
    <scope>IDENTIFICATION</scope>
</reference>
<dbReference type="GO" id="GO:0060255">
    <property type="term" value="P:regulation of macromolecule metabolic process"/>
    <property type="evidence" value="ECO:0007669"/>
    <property type="project" value="UniProtKB-ARBA"/>
</dbReference>